<keyword evidence="2" id="KW-1185">Reference proteome</keyword>
<reference evidence="1" key="1">
    <citation type="submission" date="2020-08" db="EMBL/GenBank/DDBJ databases">
        <title>Plant Genome Project.</title>
        <authorList>
            <person name="Zhang R.-G."/>
        </authorList>
    </citation>
    <scope>NUCLEOTIDE SEQUENCE</scope>
    <source>
        <strain evidence="1">WSP0</strain>
        <tissue evidence="1">Leaf</tissue>
    </source>
</reference>
<proteinExistence type="predicted"/>
<comment type="caution">
    <text evidence="1">The sequence shown here is derived from an EMBL/GenBank/DDBJ whole genome shotgun (WGS) entry which is preliminary data.</text>
</comment>
<gene>
    <name evidence="1" type="ORF">RHGRI_011063</name>
</gene>
<sequence length="70" mass="8345">MEYEWTIKWGNLVDGWLEREATELHVRNLPEPGSEIMGALQINDEWLMAYVDHEDDDNQGEWEWVPTLNE</sequence>
<dbReference type="AlphaFoldDB" id="A0AAV6KKM8"/>
<accession>A0AAV6KKM8</accession>
<dbReference type="Proteomes" id="UP000823749">
    <property type="component" value="Chromosome 4"/>
</dbReference>
<dbReference type="EMBL" id="JACTNZ010000004">
    <property type="protein sequence ID" value="KAG5553073.1"/>
    <property type="molecule type" value="Genomic_DNA"/>
</dbReference>
<protein>
    <submittedName>
        <fullName evidence="1">Uncharacterized protein</fullName>
    </submittedName>
</protein>
<evidence type="ECO:0000313" key="2">
    <source>
        <dbReference type="Proteomes" id="UP000823749"/>
    </source>
</evidence>
<organism evidence="1 2">
    <name type="scientific">Rhododendron griersonianum</name>
    <dbReference type="NCBI Taxonomy" id="479676"/>
    <lineage>
        <taxon>Eukaryota</taxon>
        <taxon>Viridiplantae</taxon>
        <taxon>Streptophyta</taxon>
        <taxon>Embryophyta</taxon>
        <taxon>Tracheophyta</taxon>
        <taxon>Spermatophyta</taxon>
        <taxon>Magnoliopsida</taxon>
        <taxon>eudicotyledons</taxon>
        <taxon>Gunneridae</taxon>
        <taxon>Pentapetalae</taxon>
        <taxon>asterids</taxon>
        <taxon>Ericales</taxon>
        <taxon>Ericaceae</taxon>
        <taxon>Ericoideae</taxon>
        <taxon>Rhodoreae</taxon>
        <taxon>Rhododendron</taxon>
    </lineage>
</organism>
<name>A0AAV6KKM8_9ERIC</name>
<evidence type="ECO:0000313" key="1">
    <source>
        <dbReference type="EMBL" id="KAG5553073.1"/>
    </source>
</evidence>